<feature type="region of interest" description="Disordered" evidence="1">
    <location>
        <begin position="68"/>
        <end position="89"/>
    </location>
</feature>
<evidence type="ECO:0000256" key="1">
    <source>
        <dbReference type="SAM" id="MobiDB-lite"/>
    </source>
</evidence>
<gene>
    <name evidence="3" type="ORF">F7725_008041</name>
</gene>
<evidence type="ECO:0000313" key="3">
    <source>
        <dbReference type="EMBL" id="KAF3844878.1"/>
    </source>
</evidence>
<evidence type="ECO:0000256" key="2">
    <source>
        <dbReference type="SAM" id="SignalP"/>
    </source>
</evidence>
<comment type="caution">
    <text evidence="3">The sequence shown here is derived from an EMBL/GenBank/DDBJ whole genome shotgun (WGS) entry which is preliminary data.</text>
</comment>
<keyword evidence="4" id="KW-1185">Reference proteome</keyword>
<reference evidence="3 4" key="1">
    <citation type="submission" date="2020-03" db="EMBL/GenBank/DDBJ databases">
        <title>Dissostichus mawsoni Genome sequencing and assembly.</title>
        <authorList>
            <person name="Park H."/>
        </authorList>
    </citation>
    <scope>NUCLEOTIDE SEQUENCE [LARGE SCALE GENOMIC DNA]</scope>
    <source>
        <strain evidence="3">DM0001</strain>
        <tissue evidence="3">Muscle</tissue>
    </source>
</reference>
<feature type="chain" id="PRO_5029794314" evidence="2">
    <location>
        <begin position="27"/>
        <end position="133"/>
    </location>
</feature>
<proteinExistence type="predicted"/>
<name>A0A7J5Y940_DISMA</name>
<feature type="non-terminal residue" evidence="3">
    <location>
        <position position="133"/>
    </location>
</feature>
<dbReference type="AlphaFoldDB" id="A0A7J5Y940"/>
<feature type="compositionally biased region" description="Basic and acidic residues" evidence="1">
    <location>
        <begin position="68"/>
        <end position="80"/>
    </location>
</feature>
<keyword evidence="2" id="KW-0732">Signal</keyword>
<organism evidence="3 4">
    <name type="scientific">Dissostichus mawsoni</name>
    <name type="common">Antarctic cod</name>
    <dbReference type="NCBI Taxonomy" id="36200"/>
    <lineage>
        <taxon>Eukaryota</taxon>
        <taxon>Metazoa</taxon>
        <taxon>Chordata</taxon>
        <taxon>Craniata</taxon>
        <taxon>Vertebrata</taxon>
        <taxon>Euteleostomi</taxon>
        <taxon>Actinopterygii</taxon>
        <taxon>Neopterygii</taxon>
        <taxon>Teleostei</taxon>
        <taxon>Neoteleostei</taxon>
        <taxon>Acanthomorphata</taxon>
        <taxon>Eupercaria</taxon>
        <taxon>Perciformes</taxon>
        <taxon>Notothenioidei</taxon>
        <taxon>Nototheniidae</taxon>
        <taxon>Dissostichus</taxon>
    </lineage>
</organism>
<accession>A0A7J5Y940</accession>
<dbReference type="EMBL" id="JAAKFY010000015">
    <property type="protein sequence ID" value="KAF3844878.1"/>
    <property type="molecule type" value="Genomic_DNA"/>
</dbReference>
<sequence length="133" mass="14573">MWQPFAGWSCGSRGALLLAWQTRVSSHCPLRKCRENSFPGWSDSLIHSALLDLRLTVQLLPINVKTGEKKSSGKYTEGRRPLSFTPQNSPGSASLLLSVSMCCSGIAGCYEKSRDQRGNHLTHLLKVPEVSTG</sequence>
<dbReference type="Proteomes" id="UP000518266">
    <property type="component" value="Unassembled WGS sequence"/>
</dbReference>
<protein>
    <submittedName>
        <fullName evidence="3">Uncharacterized protein</fullName>
    </submittedName>
</protein>
<feature type="signal peptide" evidence="2">
    <location>
        <begin position="1"/>
        <end position="26"/>
    </location>
</feature>
<evidence type="ECO:0000313" key="4">
    <source>
        <dbReference type="Proteomes" id="UP000518266"/>
    </source>
</evidence>